<comment type="caution">
    <text evidence="1">The sequence shown here is derived from an EMBL/GenBank/DDBJ whole genome shotgun (WGS) entry which is preliminary data.</text>
</comment>
<dbReference type="EMBL" id="JBEAFC010000001">
    <property type="protein sequence ID" value="KAL1569918.1"/>
    <property type="molecule type" value="Genomic_DNA"/>
</dbReference>
<dbReference type="AlphaFoldDB" id="A0ABD1IQN0"/>
<protein>
    <submittedName>
        <fullName evidence="1">Uncharacterized protein</fullName>
    </submittedName>
</protein>
<keyword evidence="2" id="KW-1185">Reference proteome</keyword>
<reference evidence="1 2" key="1">
    <citation type="submission" date="2024-06" db="EMBL/GenBank/DDBJ databases">
        <title>A chromosome level genome sequence of Diviner's sage (Salvia divinorum).</title>
        <authorList>
            <person name="Ford S.A."/>
            <person name="Ro D.-K."/>
            <person name="Ness R.W."/>
            <person name="Phillips M.A."/>
        </authorList>
    </citation>
    <scope>NUCLEOTIDE SEQUENCE [LARGE SCALE GENOMIC DNA]</scope>
    <source>
        <strain evidence="1">SAF-2024a</strain>
        <tissue evidence="1">Leaf</tissue>
    </source>
</reference>
<name>A0ABD1IQN0_SALDI</name>
<sequence length="78" mass="8539">MFRVKDDQSLHLGALAGDPGCLPLDYESSENILCTKALIPSLGRLEFWPGVTGVARTKASTLSAPKDVVIRPRRWKTS</sequence>
<dbReference type="Proteomes" id="UP001567538">
    <property type="component" value="Unassembled WGS sequence"/>
</dbReference>
<gene>
    <name evidence="1" type="ORF">AAHA92_01333</name>
</gene>
<evidence type="ECO:0000313" key="1">
    <source>
        <dbReference type="EMBL" id="KAL1569918.1"/>
    </source>
</evidence>
<proteinExistence type="predicted"/>
<accession>A0ABD1IQN0</accession>
<organism evidence="1 2">
    <name type="scientific">Salvia divinorum</name>
    <name type="common">Maria pastora</name>
    <name type="synonym">Diviner's sage</name>
    <dbReference type="NCBI Taxonomy" id="28513"/>
    <lineage>
        <taxon>Eukaryota</taxon>
        <taxon>Viridiplantae</taxon>
        <taxon>Streptophyta</taxon>
        <taxon>Embryophyta</taxon>
        <taxon>Tracheophyta</taxon>
        <taxon>Spermatophyta</taxon>
        <taxon>Magnoliopsida</taxon>
        <taxon>eudicotyledons</taxon>
        <taxon>Gunneridae</taxon>
        <taxon>Pentapetalae</taxon>
        <taxon>asterids</taxon>
        <taxon>lamiids</taxon>
        <taxon>Lamiales</taxon>
        <taxon>Lamiaceae</taxon>
        <taxon>Nepetoideae</taxon>
        <taxon>Mentheae</taxon>
        <taxon>Salviinae</taxon>
        <taxon>Salvia</taxon>
        <taxon>Salvia subgen. Calosphace</taxon>
    </lineage>
</organism>
<evidence type="ECO:0000313" key="2">
    <source>
        <dbReference type="Proteomes" id="UP001567538"/>
    </source>
</evidence>